<reference evidence="1" key="1">
    <citation type="submission" date="2021-02" db="EMBL/GenBank/DDBJ databases">
        <title>Genome analysis of blister spot of apple pathogen from New York area.</title>
        <authorList>
            <person name="Kandel P."/>
            <person name="Hockett K.L."/>
            <person name="Santander R."/>
            <person name="Acimovic S."/>
        </authorList>
    </citation>
    <scope>NUCLEOTIDE SEQUENCE</scope>
    <source>
        <strain evidence="1">PSP1</strain>
    </source>
</reference>
<dbReference type="Gene3D" id="3.30.1460.10">
    <property type="match status" value="1"/>
</dbReference>
<dbReference type="InterPro" id="IPR010261">
    <property type="entry name" value="Tir_chaperone"/>
</dbReference>
<dbReference type="AlphaFoldDB" id="A0AA43DPQ9"/>
<protein>
    <submittedName>
        <fullName evidence="1">Type III secretion system chaperone</fullName>
    </submittedName>
</protein>
<gene>
    <name evidence="1" type="ORF">JW322_00260</name>
</gene>
<name>A0AA43DPQ9_PSESX</name>
<sequence length="119" mass="13104">MNLNVVNQVLNALGRRDRIGQLGLGSNGCAGLSLADGTGVYFEWSEPEQALHLYSPLTDQPSATQPSAKPALYRALLGMNCLANGPVIAMHPEQERFYVQMRFAAGELTYRPWIRPSTR</sequence>
<organism evidence="1 2">
    <name type="scientific">Pseudomonas syringae pv. papulans</name>
    <dbReference type="NCBI Taxonomy" id="83963"/>
    <lineage>
        <taxon>Bacteria</taxon>
        <taxon>Pseudomonadati</taxon>
        <taxon>Pseudomonadota</taxon>
        <taxon>Gammaproteobacteria</taxon>
        <taxon>Pseudomonadales</taxon>
        <taxon>Pseudomonadaceae</taxon>
        <taxon>Pseudomonas</taxon>
        <taxon>Pseudomonas syringae</taxon>
    </lineage>
</organism>
<evidence type="ECO:0000313" key="2">
    <source>
        <dbReference type="Proteomes" id="UP001162155"/>
    </source>
</evidence>
<dbReference type="Pfam" id="PF05932">
    <property type="entry name" value="CesT"/>
    <property type="match status" value="1"/>
</dbReference>
<dbReference type="GO" id="GO:0030254">
    <property type="term" value="P:protein secretion by the type III secretion system"/>
    <property type="evidence" value="ECO:0007669"/>
    <property type="project" value="InterPro"/>
</dbReference>
<dbReference type="Proteomes" id="UP001162155">
    <property type="component" value="Unassembled WGS sequence"/>
</dbReference>
<accession>A0AA43DPQ9</accession>
<dbReference type="SUPFAM" id="SSF69635">
    <property type="entry name" value="Type III secretory system chaperone-like"/>
    <property type="match status" value="1"/>
</dbReference>
<evidence type="ECO:0000313" key="1">
    <source>
        <dbReference type="EMBL" id="MDH4620264.1"/>
    </source>
</evidence>
<dbReference type="EMBL" id="JAFFRZ010000001">
    <property type="protein sequence ID" value="MDH4620264.1"/>
    <property type="molecule type" value="Genomic_DNA"/>
</dbReference>
<proteinExistence type="predicted"/>
<dbReference type="RefSeq" id="WP_135186016.1">
    <property type="nucleotide sequence ID" value="NZ_JAFFRY010000055.1"/>
</dbReference>
<dbReference type="CDD" id="cd16364">
    <property type="entry name" value="T3SC_I-like"/>
    <property type="match status" value="1"/>
</dbReference>
<comment type="caution">
    <text evidence="1">The sequence shown here is derived from an EMBL/GenBank/DDBJ whole genome shotgun (WGS) entry which is preliminary data.</text>
</comment>